<dbReference type="PROSITE" id="PS51898">
    <property type="entry name" value="TYR_RECOMBINASE"/>
    <property type="match status" value="1"/>
</dbReference>
<sequence length="262" mass="31129">MCLRLKHIHKILLQISINWQFIFQYFFNLTKRLKISTINQHYRMISLFLRFLAQKGINTINLKGIHMSFLKDKKLPSFLNDFQYKQFLNEVKMLEENTLKDKIHKLALLFVAYTGIRRRELGHICKNDIQENATQYIIKIKGKCSQERFVSIKKSFVGNLLNDLLEHRENMGLNHQYVFSYKKDKPNLHIQTPMKPILQKIKAVQIRGNNLHLLRHSFASFVYRESRDILLTQKALGHASLNNTQIYVHMNEDVHNQVSNFF</sequence>
<keyword evidence="4" id="KW-1185">Reference proteome</keyword>
<dbReference type="InterPro" id="IPR011010">
    <property type="entry name" value="DNA_brk_join_enz"/>
</dbReference>
<dbReference type="InterPro" id="IPR013762">
    <property type="entry name" value="Integrase-like_cat_sf"/>
</dbReference>
<dbReference type="SUPFAM" id="SSF56349">
    <property type="entry name" value="DNA breaking-rejoining enzymes"/>
    <property type="match status" value="1"/>
</dbReference>
<organism evidence="3 4">
    <name type="scientific">Helicobacter cinaedi CCUG 18818 = ATCC BAA-847</name>
    <dbReference type="NCBI Taxonomy" id="537971"/>
    <lineage>
        <taxon>Bacteria</taxon>
        <taxon>Pseudomonadati</taxon>
        <taxon>Campylobacterota</taxon>
        <taxon>Epsilonproteobacteria</taxon>
        <taxon>Campylobacterales</taxon>
        <taxon>Helicobacteraceae</taxon>
        <taxon>Helicobacter</taxon>
    </lineage>
</organism>
<dbReference type="Gene3D" id="1.10.443.10">
    <property type="entry name" value="Intergrase catalytic core"/>
    <property type="match status" value="1"/>
</dbReference>
<reference evidence="4" key="1">
    <citation type="journal article" date="2014" name="Genome Announc.">
        <title>Draft genome sequences of six enterohepatic helicobacter species isolated from humans and one from rhesus macaques.</title>
        <authorList>
            <person name="Shen Z."/>
            <person name="Sheh A."/>
            <person name="Young S.K."/>
            <person name="Abouelliel A."/>
            <person name="Ward D.V."/>
            <person name="Earl A.M."/>
            <person name="Fox J.G."/>
        </authorList>
    </citation>
    <scope>NUCLEOTIDE SEQUENCE [LARGE SCALE GENOMIC DNA]</scope>
    <source>
        <strain evidence="4">CCUG 18818</strain>
    </source>
</reference>
<proteinExistence type="predicted"/>
<evidence type="ECO:0000259" key="2">
    <source>
        <dbReference type="PROSITE" id="PS51898"/>
    </source>
</evidence>
<dbReference type="CDD" id="cd00397">
    <property type="entry name" value="DNA_BRE_C"/>
    <property type="match status" value="1"/>
</dbReference>
<accession>A0ABN0B8K7</accession>
<gene>
    <name evidence="3" type="ORF">HCCG_00423</name>
</gene>
<dbReference type="EMBL" id="DS990391">
    <property type="protein sequence ID" value="EFR45877.1"/>
    <property type="molecule type" value="Genomic_DNA"/>
</dbReference>
<evidence type="ECO:0000313" key="4">
    <source>
        <dbReference type="Proteomes" id="UP000005755"/>
    </source>
</evidence>
<dbReference type="Proteomes" id="UP000005755">
    <property type="component" value="Unassembled WGS sequence"/>
</dbReference>
<evidence type="ECO:0000313" key="3">
    <source>
        <dbReference type="EMBL" id="EFR45877.1"/>
    </source>
</evidence>
<dbReference type="Pfam" id="PF00589">
    <property type="entry name" value="Phage_integrase"/>
    <property type="match status" value="1"/>
</dbReference>
<dbReference type="InterPro" id="IPR050090">
    <property type="entry name" value="Tyrosine_recombinase_XerCD"/>
</dbReference>
<keyword evidence="1" id="KW-0233">DNA recombination</keyword>
<dbReference type="InterPro" id="IPR002104">
    <property type="entry name" value="Integrase_catalytic"/>
</dbReference>
<feature type="domain" description="Tyr recombinase" evidence="2">
    <location>
        <begin position="74"/>
        <end position="260"/>
    </location>
</feature>
<protein>
    <submittedName>
        <fullName evidence="3">Site-specific recombinase, phage integrase family</fullName>
    </submittedName>
</protein>
<dbReference type="PANTHER" id="PTHR30349:SF64">
    <property type="entry name" value="PROPHAGE INTEGRASE INTD-RELATED"/>
    <property type="match status" value="1"/>
</dbReference>
<dbReference type="PANTHER" id="PTHR30349">
    <property type="entry name" value="PHAGE INTEGRASE-RELATED"/>
    <property type="match status" value="1"/>
</dbReference>
<name>A0ABN0B8K7_9HELI</name>
<evidence type="ECO:0000256" key="1">
    <source>
        <dbReference type="ARBA" id="ARBA00023172"/>
    </source>
</evidence>